<dbReference type="EMBL" id="PJOS01000007">
    <property type="protein sequence ID" value="PKT73900.1"/>
    <property type="molecule type" value="Genomic_DNA"/>
</dbReference>
<reference evidence="1 2" key="1">
    <citation type="submission" date="2017-12" db="EMBL/GenBank/DDBJ databases">
        <title>Streptomyces populusis sp. nov., a novel endophytic actinobacterium isolated from stems of Populus adenopoda Maxim.</title>
        <authorList>
            <person name="Wang Z."/>
        </authorList>
    </citation>
    <scope>NUCLEOTIDE SEQUENCE [LARGE SCALE GENOMIC DNA]</scope>
    <source>
        <strain evidence="1 2">A249</strain>
    </source>
</reference>
<protein>
    <submittedName>
        <fullName evidence="1">Uncharacterized protein</fullName>
    </submittedName>
</protein>
<dbReference type="RefSeq" id="WP_103548303.1">
    <property type="nucleotide sequence ID" value="NZ_KZ626846.1"/>
</dbReference>
<evidence type="ECO:0000313" key="2">
    <source>
        <dbReference type="Proteomes" id="UP000236178"/>
    </source>
</evidence>
<dbReference type="Proteomes" id="UP000236178">
    <property type="component" value="Unassembled WGS sequence"/>
</dbReference>
<proteinExistence type="predicted"/>
<sequence>MPDINLCQICGEAAPPVDGHSGEIIGYRLLRDQWSDSPSFLDGNLHFSCLERSEEREAFHAEFVHLVQAGHEEISGLEKSHPPLTRMGLSMFPVFSGDECDIFQSGKADRWMLVSKTGPWFGFGLAQLRAIGSDEIPVSASEVTRYRLPVDLGDEVGTYGLSDLLEALGVAHRYADTTELARVEYRFVDYYAPKNLIDYVALAPLPFPEEARTFLAAHAKTYTPVTFDEEDA</sequence>
<keyword evidence="2" id="KW-1185">Reference proteome</keyword>
<accession>A0A2I0SVH5</accession>
<dbReference type="AlphaFoldDB" id="A0A2I0SVH5"/>
<name>A0A2I0SVH5_9ACTN</name>
<evidence type="ECO:0000313" key="1">
    <source>
        <dbReference type="EMBL" id="PKT73900.1"/>
    </source>
</evidence>
<comment type="caution">
    <text evidence="1">The sequence shown here is derived from an EMBL/GenBank/DDBJ whole genome shotgun (WGS) entry which is preliminary data.</text>
</comment>
<gene>
    <name evidence="1" type="ORF">CW362_05995</name>
</gene>
<dbReference type="OrthoDB" id="4545768at2"/>
<organism evidence="1 2">
    <name type="scientific">Streptomyces populi</name>
    <dbReference type="NCBI Taxonomy" id="2058924"/>
    <lineage>
        <taxon>Bacteria</taxon>
        <taxon>Bacillati</taxon>
        <taxon>Actinomycetota</taxon>
        <taxon>Actinomycetes</taxon>
        <taxon>Kitasatosporales</taxon>
        <taxon>Streptomycetaceae</taxon>
        <taxon>Streptomyces</taxon>
    </lineage>
</organism>